<dbReference type="GO" id="GO:0005524">
    <property type="term" value="F:ATP binding"/>
    <property type="evidence" value="ECO:0007669"/>
    <property type="project" value="InterPro"/>
</dbReference>
<dbReference type="InterPro" id="IPR040976">
    <property type="entry name" value="Pkinase_fungal"/>
</dbReference>
<gene>
    <name evidence="3" type="ORF">POSPLADRAFT_1061135</name>
</gene>
<dbReference type="Gene3D" id="1.10.510.10">
    <property type="entry name" value="Transferase(Phosphotransferase) domain 1"/>
    <property type="match status" value="1"/>
</dbReference>
<evidence type="ECO:0000259" key="2">
    <source>
        <dbReference type="PROSITE" id="PS50011"/>
    </source>
</evidence>
<keyword evidence="4" id="KW-1185">Reference proteome</keyword>
<dbReference type="GO" id="GO:0004672">
    <property type="term" value="F:protein kinase activity"/>
    <property type="evidence" value="ECO:0007669"/>
    <property type="project" value="InterPro"/>
</dbReference>
<protein>
    <recommendedName>
        <fullName evidence="2">Protein kinase domain-containing protein</fullName>
    </recommendedName>
</protein>
<feature type="compositionally biased region" description="Polar residues" evidence="1">
    <location>
        <begin position="435"/>
        <end position="451"/>
    </location>
</feature>
<reference evidence="3 4" key="1">
    <citation type="submission" date="2017-04" db="EMBL/GenBank/DDBJ databases">
        <title>Genome Sequence of the Model Brown-Rot Fungus Postia placenta SB12.</title>
        <authorList>
            <consortium name="DOE Joint Genome Institute"/>
            <person name="Gaskell J."/>
            <person name="Kersten P."/>
            <person name="Larrondo L.F."/>
            <person name="Canessa P."/>
            <person name="Martinez D."/>
            <person name="Hibbett D."/>
            <person name="Schmoll M."/>
            <person name="Kubicek C.P."/>
            <person name="Martinez A.T."/>
            <person name="Yadav J."/>
            <person name="Master E."/>
            <person name="Magnuson J.K."/>
            <person name="James T."/>
            <person name="Yaver D."/>
            <person name="Berka R."/>
            <person name="Labutti K."/>
            <person name="Lipzen A."/>
            <person name="Aerts A."/>
            <person name="Barry K."/>
            <person name="Henrissat B."/>
            <person name="Blanchette R."/>
            <person name="Grigoriev I."/>
            <person name="Cullen D."/>
        </authorList>
    </citation>
    <scope>NUCLEOTIDE SEQUENCE [LARGE SCALE GENOMIC DNA]</scope>
    <source>
        <strain evidence="3 4">MAD-698-R-SB12</strain>
    </source>
</reference>
<dbReference type="PANTHER" id="PTHR38248:SF2">
    <property type="entry name" value="FUNK1 11"/>
    <property type="match status" value="1"/>
</dbReference>
<dbReference type="STRING" id="670580.A0A1X6MP90"/>
<organism evidence="3 4">
    <name type="scientific">Postia placenta MAD-698-R-SB12</name>
    <dbReference type="NCBI Taxonomy" id="670580"/>
    <lineage>
        <taxon>Eukaryota</taxon>
        <taxon>Fungi</taxon>
        <taxon>Dikarya</taxon>
        <taxon>Basidiomycota</taxon>
        <taxon>Agaricomycotina</taxon>
        <taxon>Agaricomycetes</taxon>
        <taxon>Polyporales</taxon>
        <taxon>Adustoporiaceae</taxon>
        <taxon>Rhodonia</taxon>
    </lineage>
</organism>
<dbReference type="PROSITE" id="PS50011">
    <property type="entry name" value="PROTEIN_KINASE_DOM"/>
    <property type="match status" value="1"/>
</dbReference>
<dbReference type="OrthoDB" id="3246048at2759"/>
<feature type="region of interest" description="Disordered" evidence="1">
    <location>
        <begin position="604"/>
        <end position="626"/>
    </location>
</feature>
<sequence>MERKPESPVHPRIAETKLSETPLARKATSTDAYLQGNTNARRKAVIEDIGETIPEVSVKYFLEALVPQLRRGLSVDKTIKKLKLKGDITPDGHWALFSVSPGKAEPVEDVYFQPLVDVAKSIVSQSGGNANSQLLTLVQRPREKPMAYVRSSETKPDGCFVLKSKTPDAARLRWQDMALCAEYKKQDRLKDRDDNVAKVLWSMHQCMREDARHRFVYGMTIENETMRLWFSSRADTFVSKEINWRTDHETVVHFFLAMMYANEAEVGWDPTIAYVLQDGEFVPGEDGAPQLEICVQDESGKPDVWYRTHRVLADHGAHGGPGRGTRVWEAYELTGQHGEKRGNPIALKDSWIDHDRPKEGHTMEEIHASVKESNPEDYHLLQKSLLTVLRHGTVSVKIGRRWEVDHTRDLMRRELDPSSDYGSFKLRELREDGISSENIENTESNFPSNAGTGHHRSHAPQQRPSTPAPRLHHPRVHYRIVFKEVCVRICDLTSLEDIFHVLIDALIVLIVIHGAGWVHRDISSGNVLAERLPDGTIRGKVNDFEYAMRFGDTQSEPHEMRTGTEDFMAVEVDAMRYSFFNNQPVATRSNASRLPLGQLGVAAHQGHRGQNQTPADAKPDQPVSKRPAFQYNPLHDVESLWWLCTYFVFNKVIVLVNGVGPSMDAGLEGSYNKQLSYALQLFWTRDGRLRAMTRPEEFQNEVIHLHAVVRTAGYLLDKMRHLLQDEYKHIEETLAPITKKVAFDTSMEMVFELGNIVASVGGLTIGEFKDDPRRGYLANKTANTALSPDQISPPMTKTEGKRAMIEEASNLDESDDEALELEPIMPLFHEEQTTRDASPSPRPFSTLQPWDLKGEMESIMPPFFGEEVTRDASPSPGPSSVPQPSGLKGRTTSKLKSMLKLKPKTKGK</sequence>
<dbReference type="Pfam" id="PF17667">
    <property type="entry name" value="Pkinase_fungal"/>
    <property type="match status" value="1"/>
</dbReference>
<dbReference type="PANTHER" id="PTHR38248">
    <property type="entry name" value="FUNK1 6"/>
    <property type="match status" value="1"/>
</dbReference>
<evidence type="ECO:0000256" key="1">
    <source>
        <dbReference type="SAM" id="MobiDB-lite"/>
    </source>
</evidence>
<feature type="compositionally biased region" description="Basic residues" evidence="1">
    <location>
        <begin position="891"/>
        <end position="908"/>
    </location>
</feature>
<dbReference type="InterPro" id="IPR000719">
    <property type="entry name" value="Prot_kinase_dom"/>
</dbReference>
<dbReference type="EMBL" id="KZ110606">
    <property type="protein sequence ID" value="OSX58046.1"/>
    <property type="molecule type" value="Genomic_DNA"/>
</dbReference>
<dbReference type="GeneID" id="36326296"/>
<dbReference type="Proteomes" id="UP000194127">
    <property type="component" value="Unassembled WGS sequence"/>
</dbReference>
<proteinExistence type="predicted"/>
<accession>A0A1X6MP90</accession>
<dbReference type="InterPro" id="IPR011009">
    <property type="entry name" value="Kinase-like_dom_sf"/>
</dbReference>
<feature type="region of interest" description="Disordered" evidence="1">
    <location>
        <begin position="861"/>
        <end position="908"/>
    </location>
</feature>
<name>A0A1X6MP90_9APHY</name>
<feature type="domain" description="Protein kinase" evidence="2">
    <location>
        <begin position="313"/>
        <end position="709"/>
    </location>
</feature>
<feature type="region of interest" description="Disordered" evidence="1">
    <location>
        <begin position="434"/>
        <end position="471"/>
    </location>
</feature>
<dbReference type="AlphaFoldDB" id="A0A1X6MP90"/>
<dbReference type="RefSeq" id="XP_024334840.1">
    <property type="nucleotide sequence ID" value="XM_024481346.1"/>
</dbReference>
<evidence type="ECO:0000313" key="4">
    <source>
        <dbReference type="Proteomes" id="UP000194127"/>
    </source>
</evidence>
<evidence type="ECO:0000313" key="3">
    <source>
        <dbReference type="EMBL" id="OSX58046.1"/>
    </source>
</evidence>
<dbReference type="SUPFAM" id="SSF56112">
    <property type="entry name" value="Protein kinase-like (PK-like)"/>
    <property type="match status" value="1"/>
</dbReference>